<dbReference type="InterPro" id="IPR037215">
    <property type="entry name" value="GUN4-like_sf"/>
</dbReference>
<dbReference type="Gene3D" id="1.10.10.1770">
    <property type="entry name" value="Gun4-like"/>
    <property type="match status" value="1"/>
</dbReference>
<dbReference type="PANTHER" id="PTHR34800:SF1">
    <property type="entry name" value="TETRAPYRROLE-BINDING PROTEIN, CHLOROPLASTIC"/>
    <property type="match status" value="1"/>
</dbReference>
<reference evidence="2" key="1">
    <citation type="journal article" date="2017" name="J. Phycol.">
        <title>Analysis of chloroplast genomes and a supermatrix inform reclassification of the Rhodomelaceae (Rhodophyta).</title>
        <authorList>
            <person name="Diaz-Tapia P."/>
            <person name="Maggs C.A."/>
            <person name="West J.A."/>
            <person name="Verbruggen H."/>
        </authorList>
    </citation>
    <scope>NUCLEOTIDE SEQUENCE</scope>
    <source>
        <strain evidence="2">PD550</strain>
    </source>
</reference>
<evidence type="ECO:0000313" key="2">
    <source>
        <dbReference type="EMBL" id="ARW63439.1"/>
    </source>
</evidence>
<feature type="domain" description="GUN4-like" evidence="1">
    <location>
        <begin position="100"/>
        <end position="237"/>
    </location>
</feature>
<sequence>MKTKTEKGISLEDKINIIFQKEDTKLSIKTKTLIDEMLIDKEQTEIMIDIIIKRASLKKNNPSILDGFIYQKVIKRSDDTVKSKLILNLPNGLLNLETFTEINYEPLQKLLIHEKFQEADIITQQNLCKLVTLKTNNKRDWLYFTDIQFLPKKDVYIIDLLWKIYSQGKFGFSIQKSIWLNNKKKWDTLWEKIDWSNNNIMRRYPKEFLWTVEAPEGHLPLFNQLRGTQALASLFNHIDW</sequence>
<dbReference type="Pfam" id="PF05419">
    <property type="entry name" value="GUN4"/>
    <property type="match status" value="1"/>
</dbReference>
<evidence type="ECO:0000259" key="1">
    <source>
        <dbReference type="Pfam" id="PF05419"/>
    </source>
</evidence>
<dbReference type="PANTHER" id="PTHR34800">
    <property type="entry name" value="TETRAPYRROLE-BINDING PROTEIN, CHLOROPLASTIC"/>
    <property type="match status" value="1"/>
</dbReference>
<geneLocation type="chloroplast" evidence="2"/>
<dbReference type="EMBL" id="MF101428">
    <property type="protein sequence ID" value="ARW63439.1"/>
    <property type="molecule type" value="Genomic_DNA"/>
</dbReference>
<keyword evidence="2" id="KW-0934">Plastid</keyword>
<dbReference type="Gene3D" id="1.25.40.620">
    <property type="match status" value="1"/>
</dbReference>
<protein>
    <recommendedName>
        <fullName evidence="1">GUN4-like domain-containing protein</fullName>
    </recommendedName>
</protein>
<dbReference type="AlphaFoldDB" id="A0A1Z1MBV5"/>
<dbReference type="CDD" id="cd16383">
    <property type="entry name" value="GUN4"/>
    <property type="match status" value="1"/>
</dbReference>
<dbReference type="GO" id="GO:0046906">
    <property type="term" value="F:tetrapyrrole binding"/>
    <property type="evidence" value="ECO:0007669"/>
    <property type="project" value="TreeGrafter"/>
</dbReference>
<organism evidence="2">
    <name type="scientific">Polysiphonia urceolata</name>
    <name type="common">Red alga</name>
    <name type="synonym">Conferva urceolata</name>
    <dbReference type="NCBI Taxonomy" id="173545"/>
    <lineage>
        <taxon>Eukaryota</taxon>
        <taxon>Rhodophyta</taxon>
        <taxon>Florideophyceae</taxon>
        <taxon>Rhodymeniophycidae</taxon>
        <taxon>Ceramiales</taxon>
        <taxon>Rhodomelaceae</taxon>
        <taxon>Polysiphonioideae</taxon>
        <taxon>Polysiphonia</taxon>
    </lineage>
</organism>
<proteinExistence type="predicted"/>
<dbReference type="InterPro" id="IPR008629">
    <property type="entry name" value="GUN4-like"/>
</dbReference>
<dbReference type="SUPFAM" id="SSF140869">
    <property type="entry name" value="GUN4-like"/>
    <property type="match status" value="1"/>
</dbReference>
<keyword evidence="2" id="KW-0150">Chloroplast</keyword>
<dbReference type="RefSeq" id="YP_009394877.1">
    <property type="nucleotide sequence ID" value="NC_035275.1"/>
</dbReference>
<name>A0A1Z1MBV5_POLUR</name>
<dbReference type="GeneID" id="33356812"/>
<gene>
    <name evidence="2" type="primary">ycf53</name>
</gene>
<accession>A0A1Z1MBV5</accession>